<dbReference type="Pfam" id="PF24269">
    <property type="entry name" value="DUF7467"/>
    <property type="match status" value="1"/>
</dbReference>
<organism evidence="2 3">
    <name type="scientific">Seminavis robusta</name>
    <dbReference type="NCBI Taxonomy" id="568900"/>
    <lineage>
        <taxon>Eukaryota</taxon>
        <taxon>Sar</taxon>
        <taxon>Stramenopiles</taxon>
        <taxon>Ochrophyta</taxon>
        <taxon>Bacillariophyta</taxon>
        <taxon>Bacillariophyceae</taxon>
        <taxon>Bacillariophycidae</taxon>
        <taxon>Naviculales</taxon>
        <taxon>Naviculaceae</taxon>
        <taxon>Seminavis</taxon>
    </lineage>
</organism>
<accession>A0A9N8HBC0</accession>
<dbReference type="OrthoDB" id="48918at2759"/>
<proteinExistence type="predicted"/>
<evidence type="ECO:0000313" key="2">
    <source>
        <dbReference type="EMBL" id="CAB9508061.1"/>
    </source>
</evidence>
<feature type="domain" description="DUF7467" evidence="1">
    <location>
        <begin position="43"/>
        <end position="164"/>
    </location>
</feature>
<gene>
    <name evidence="2" type="ORF">SEMRO_332_G119260.1</name>
</gene>
<dbReference type="EMBL" id="CAICTM010000331">
    <property type="protein sequence ID" value="CAB9508061.1"/>
    <property type="molecule type" value="Genomic_DNA"/>
</dbReference>
<dbReference type="InterPro" id="IPR055890">
    <property type="entry name" value="DUF7467"/>
</dbReference>
<evidence type="ECO:0000259" key="1">
    <source>
        <dbReference type="Pfam" id="PF24269"/>
    </source>
</evidence>
<name>A0A9N8HBC0_9STRA</name>
<evidence type="ECO:0000313" key="3">
    <source>
        <dbReference type="Proteomes" id="UP001153069"/>
    </source>
</evidence>
<reference evidence="2" key="1">
    <citation type="submission" date="2020-06" db="EMBL/GenBank/DDBJ databases">
        <authorList>
            <consortium name="Plant Systems Biology data submission"/>
        </authorList>
    </citation>
    <scope>NUCLEOTIDE SEQUENCE</scope>
    <source>
        <strain evidence="2">D6</strain>
    </source>
</reference>
<sequence>MPSAAPSPEPPCIFDMDIDCVPPVGSSSCNATPPPVEQCTGRPFEMVFLYNGGDCTQSYNVQAEGDKFTCQDFDGGPPIDRGEKSFIVVTALKDDILYHSDWVGVGELFTLSDGGENFVADQLVTIYRDSNTADPSNILQSIRYHSSCSQNLFLKDRFGAVQLVIWVNEDQGTVSCFANQTFNLDITVPIDIEGGPATVQSLTVASNVDPFFFNLTDKVFGIQVNAGDTLETSLSIPIDLTQKRTYNLLITLSAVTSTGKECRATELTSFTAGYPLPPIFPTFAPTNAPTGFPF</sequence>
<dbReference type="Proteomes" id="UP001153069">
    <property type="component" value="Unassembled WGS sequence"/>
</dbReference>
<keyword evidence="3" id="KW-1185">Reference proteome</keyword>
<dbReference type="AlphaFoldDB" id="A0A9N8HBC0"/>
<protein>
    <recommendedName>
        <fullName evidence="1">DUF7467 domain-containing protein</fullName>
    </recommendedName>
</protein>
<comment type="caution">
    <text evidence="2">The sequence shown here is derived from an EMBL/GenBank/DDBJ whole genome shotgun (WGS) entry which is preliminary data.</text>
</comment>